<evidence type="ECO:0000256" key="4">
    <source>
        <dbReference type="SAM" id="MobiDB-lite"/>
    </source>
</evidence>
<dbReference type="PANTHER" id="PTHR45736">
    <property type="entry name" value="ZINC FINGER MYM-TYPE PROTEIN"/>
    <property type="match status" value="1"/>
</dbReference>
<evidence type="ECO:0000256" key="3">
    <source>
        <dbReference type="ARBA" id="ARBA00022843"/>
    </source>
</evidence>
<comment type="caution">
    <text evidence="6">The sequence shown here is derived from an EMBL/GenBank/DDBJ whole genome shotgun (WGS) entry which is preliminary data.</text>
</comment>
<keyword evidence="2" id="KW-0597">Phosphoprotein</keyword>
<organism evidence="6 7">
    <name type="scientific">Rotaria socialis</name>
    <dbReference type="NCBI Taxonomy" id="392032"/>
    <lineage>
        <taxon>Eukaryota</taxon>
        <taxon>Metazoa</taxon>
        <taxon>Spiralia</taxon>
        <taxon>Gnathifera</taxon>
        <taxon>Rotifera</taxon>
        <taxon>Eurotatoria</taxon>
        <taxon>Bdelloidea</taxon>
        <taxon>Philodinida</taxon>
        <taxon>Philodinidae</taxon>
        <taxon>Rotaria</taxon>
    </lineage>
</organism>
<evidence type="ECO:0000313" key="6">
    <source>
        <dbReference type="EMBL" id="CAF3361294.1"/>
    </source>
</evidence>
<gene>
    <name evidence="6" type="ORF">LUA448_LOCUS13976</name>
</gene>
<name>A0A817WZ93_9BILA</name>
<sequence>MIRNKRRNEQVLPTDGDAPTKICRDLNGGISLATVKRWYQMIRRTGSIELSGTYGGPLNTYISLIDEDLLYDIYQFGILTPWSLLTTFIYTNTKYFNLKTVESHMAIGFANFGKYSQWVRLSTTSPQGQQMNYLRFDAHNPGGTTDVLYLHPISEQIPENSLWFSHEPLSSTIIDQILNHLNLLPDFYTQTKPVETGPTSSTGQINSATSKH</sequence>
<dbReference type="AlphaFoldDB" id="A0A817WZ93"/>
<dbReference type="InterPro" id="IPR021893">
    <property type="entry name" value="ZMYM2-like_C"/>
</dbReference>
<dbReference type="Proteomes" id="UP000663833">
    <property type="component" value="Unassembled WGS sequence"/>
</dbReference>
<feature type="domain" description="ZMYM2-like/QRICH1 C-terminal" evidence="5">
    <location>
        <begin position="62"/>
        <end position="138"/>
    </location>
</feature>
<accession>A0A817WZ93</accession>
<keyword evidence="1" id="KW-1017">Isopeptide bond</keyword>
<proteinExistence type="predicted"/>
<evidence type="ECO:0000256" key="2">
    <source>
        <dbReference type="ARBA" id="ARBA00022553"/>
    </source>
</evidence>
<evidence type="ECO:0000256" key="1">
    <source>
        <dbReference type="ARBA" id="ARBA00022499"/>
    </source>
</evidence>
<evidence type="ECO:0000313" key="7">
    <source>
        <dbReference type="Proteomes" id="UP000663833"/>
    </source>
</evidence>
<reference evidence="6" key="1">
    <citation type="submission" date="2021-02" db="EMBL/GenBank/DDBJ databases">
        <authorList>
            <person name="Nowell W R."/>
        </authorList>
    </citation>
    <scope>NUCLEOTIDE SEQUENCE</scope>
</reference>
<protein>
    <recommendedName>
        <fullName evidence="5">ZMYM2-like/QRICH1 C-terminal domain-containing protein</fullName>
    </recommendedName>
</protein>
<dbReference type="InterPro" id="IPR051284">
    <property type="entry name" value="ZnF_MYMT-QRICH1"/>
</dbReference>
<keyword evidence="3" id="KW-0832">Ubl conjugation</keyword>
<dbReference type="EMBL" id="CAJNYD010001732">
    <property type="protein sequence ID" value="CAF3361294.1"/>
    <property type="molecule type" value="Genomic_DNA"/>
</dbReference>
<dbReference type="PANTHER" id="PTHR45736:SF1">
    <property type="entry name" value="WITHOUT CHILDREN, ISOFORM B"/>
    <property type="match status" value="1"/>
</dbReference>
<evidence type="ECO:0000259" key="5">
    <source>
        <dbReference type="Pfam" id="PF12012"/>
    </source>
</evidence>
<feature type="region of interest" description="Disordered" evidence="4">
    <location>
        <begin position="192"/>
        <end position="212"/>
    </location>
</feature>
<dbReference type="Pfam" id="PF12012">
    <property type="entry name" value="DUF3504"/>
    <property type="match status" value="1"/>
</dbReference>